<dbReference type="GO" id="GO:0016020">
    <property type="term" value="C:membrane"/>
    <property type="evidence" value="ECO:0007669"/>
    <property type="project" value="UniProtKB-SubCell"/>
</dbReference>
<evidence type="ECO:0000259" key="9">
    <source>
        <dbReference type="Pfam" id="PF13839"/>
    </source>
</evidence>
<dbReference type="InterPro" id="IPR026057">
    <property type="entry name" value="TBL_C"/>
</dbReference>
<evidence type="ECO:0000256" key="5">
    <source>
        <dbReference type="ARBA" id="ARBA00022989"/>
    </source>
</evidence>
<feature type="domain" description="Trichome birefringence-like N-terminal" evidence="10">
    <location>
        <begin position="560"/>
        <end position="612"/>
    </location>
</feature>
<keyword evidence="5" id="KW-1133">Transmembrane helix</keyword>
<dbReference type="InterPro" id="IPR029962">
    <property type="entry name" value="TBL"/>
</dbReference>
<dbReference type="InterPro" id="IPR001810">
    <property type="entry name" value="F-box_dom"/>
</dbReference>
<dbReference type="PANTHER" id="PTHR32285:SF208">
    <property type="entry name" value="PROTEIN TRICHOME BIREFRINGENCE-LIKE 2"/>
    <property type="match status" value="1"/>
</dbReference>
<dbReference type="SUPFAM" id="SSF117281">
    <property type="entry name" value="Kelch motif"/>
    <property type="match status" value="1"/>
</dbReference>
<evidence type="ECO:0000256" key="3">
    <source>
        <dbReference type="ARBA" id="ARBA00022692"/>
    </source>
</evidence>
<evidence type="ECO:0000259" key="10">
    <source>
        <dbReference type="Pfam" id="PF14416"/>
    </source>
</evidence>
<keyword evidence="4" id="KW-0735">Signal-anchor</keyword>
<gene>
    <name evidence="11" type="ORF">Acr_29g0004040</name>
</gene>
<evidence type="ECO:0000256" key="6">
    <source>
        <dbReference type="ARBA" id="ARBA00023136"/>
    </source>
</evidence>
<dbReference type="Pfam" id="PF13839">
    <property type="entry name" value="PC-Esterase"/>
    <property type="match status" value="1"/>
</dbReference>
<dbReference type="EMBL" id="BJWL01000029">
    <property type="protein sequence ID" value="GFZ21242.1"/>
    <property type="molecule type" value="Genomic_DNA"/>
</dbReference>
<proteinExistence type="inferred from homology"/>
<dbReference type="GO" id="GO:0005794">
    <property type="term" value="C:Golgi apparatus"/>
    <property type="evidence" value="ECO:0007669"/>
    <property type="project" value="TreeGrafter"/>
</dbReference>
<evidence type="ECO:0000313" key="12">
    <source>
        <dbReference type="Proteomes" id="UP000585474"/>
    </source>
</evidence>
<keyword evidence="6" id="KW-0472">Membrane</keyword>
<evidence type="ECO:0000313" key="11">
    <source>
        <dbReference type="EMBL" id="GFZ21242.1"/>
    </source>
</evidence>
<feature type="compositionally biased region" description="Polar residues" evidence="7">
    <location>
        <begin position="457"/>
        <end position="470"/>
    </location>
</feature>
<keyword evidence="12" id="KW-1185">Reference proteome</keyword>
<evidence type="ECO:0000256" key="7">
    <source>
        <dbReference type="SAM" id="MobiDB-lite"/>
    </source>
</evidence>
<comment type="subcellular location">
    <subcellularLocation>
        <location evidence="1">Membrane</location>
        <topology evidence="1">Single-pass membrane protein</topology>
    </subcellularLocation>
</comment>
<name>A0A7J0HE06_9ERIC</name>
<organism evidence="11 12">
    <name type="scientific">Actinidia rufa</name>
    <dbReference type="NCBI Taxonomy" id="165716"/>
    <lineage>
        <taxon>Eukaryota</taxon>
        <taxon>Viridiplantae</taxon>
        <taxon>Streptophyta</taxon>
        <taxon>Embryophyta</taxon>
        <taxon>Tracheophyta</taxon>
        <taxon>Spermatophyta</taxon>
        <taxon>Magnoliopsida</taxon>
        <taxon>eudicotyledons</taxon>
        <taxon>Gunneridae</taxon>
        <taxon>Pentapetalae</taxon>
        <taxon>asterids</taxon>
        <taxon>Ericales</taxon>
        <taxon>Actinidiaceae</taxon>
        <taxon>Actinidia</taxon>
    </lineage>
</organism>
<evidence type="ECO:0000256" key="2">
    <source>
        <dbReference type="ARBA" id="ARBA00007727"/>
    </source>
</evidence>
<keyword evidence="3" id="KW-0812">Transmembrane</keyword>
<dbReference type="OrthoDB" id="630188at2759"/>
<reference evidence="11 12" key="1">
    <citation type="submission" date="2019-07" db="EMBL/GenBank/DDBJ databases">
        <title>De Novo Assembly of kiwifruit Actinidia rufa.</title>
        <authorList>
            <person name="Sugita-Konishi S."/>
            <person name="Sato K."/>
            <person name="Mori E."/>
            <person name="Abe Y."/>
            <person name="Kisaki G."/>
            <person name="Hamano K."/>
            <person name="Suezawa K."/>
            <person name="Otani M."/>
            <person name="Fukuda T."/>
            <person name="Manabe T."/>
            <person name="Gomi K."/>
            <person name="Tabuchi M."/>
            <person name="Akimitsu K."/>
            <person name="Kataoka I."/>
        </authorList>
    </citation>
    <scope>NUCLEOTIDE SEQUENCE [LARGE SCALE GENOMIC DNA]</scope>
    <source>
        <strain evidence="12">cv. Fuchu</strain>
    </source>
</reference>
<accession>A0A7J0HE06</accession>
<protein>
    <submittedName>
        <fullName evidence="11">Trichome birefringence-like protein</fullName>
    </submittedName>
</protein>
<dbReference type="GO" id="GO:0016413">
    <property type="term" value="F:O-acetyltransferase activity"/>
    <property type="evidence" value="ECO:0007669"/>
    <property type="project" value="InterPro"/>
</dbReference>
<dbReference type="Proteomes" id="UP000585474">
    <property type="component" value="Unassembled WGS sequence"/>
</dbReference>
<dbReference type="InterPro" id="IPR015915">
    <property type="entry name" value="Kelch-typ_b-propeller"/>
</dbReference>
<dbReference type="InterPro" id="IPR025846">
    <property type="entry name" value="TBL_N"/>
</dbReference>
<dbReference type="PANTHER" id="PTHR32285">
    <property type="entry name" value="PROTEIN TRICHOME BIREFRINGENCE-LIKE 9-RELATED"/>
    <property type="match status" value="1"/>
</dbReference>
<evidence type="ECO:0000256" key="4">
    <source>
        <dbReference type="ARBA" id="ARBA00022968"/>
    </source>
</evidence>
<feature type="domain" description="Trichome birefringence-like C-terminal" evidence="9">
    <location>
        <begin position="630"/>
        <end position="795"/>
    </location>
</feature>
<dbReference type="AlphaFoldDB" id="A0A7J0HE06"/>
<sequence>MISASGQDDREAPIHGDMLEAILAHVPIIDLVPASHVSTAWKRAVVSSLRHFHKPKPWLIVHSRATMHAYDPRSHVWVEIKHPSINHVSTVRSSHSNFLYALSPSKLSFSLDPLHLTWHHGDAPKIWRVDPVVAAVGRWVVVAGGACEFEDDPLAVEIYDIESRVWSACESMPSILKDSSSSTWLSVASDDRKLFVTEKHSGVTHTFDPKSRTWSRPYDLRSDPSTFYSVIAFSDGRLILIGMIGDVEIVTGIKLWRVKDCEGFECEEIGEMPLKFLEKLKNESFQFSSIGVCFAGNVVNIYNPSTAEEVVVCEFVDGCCRWWSVRNVVASDGRMVFTSSKVGIEDVHKALRSENRRFRLYGGQSRRVGEGRVVDKTHEANVSVISENGNILGFNGVGKSLGETHVRNLSGEVKNGSFVLEEKRFKEKTQFVNGSDMGKTAKISHSEGESGVLGKTQFGNSSENVKNGNFSAGDVRKSVNESSVNKPVGSTGKSNNGKIKVTENHNGGNSSHNRDNVGCLGKEEWCSDVKNQRISSEKNNVAVASNHSQSMEGHNGSFGKCDLFDGRWVRDDSKPYYPPVSCPFIDRDFDCHRNGRPDDGFLRWKWQPYGCDIPRQSSFKGRNGSFETYGHWWTHEKTSKGEDYYQEGNRVHPRLKVLEAYKRALTTWAKWVDKNIDGSRTQVIFRGYSVTHFRGGQWNSGGQCHKETEPIINETYLANYPSKMRALEHVLQQMKTPVRYLNISRLTDYRKDGHPSIYRKEYKTRKEQIAAEHSQDCSHWCLPGVPDTWNQLLYASLLQTGKGSWRSSILKTGSLTAADELGREVCKFE</sequence>
<comment type="similarity">
    <text evidence="2">Belongs to the PC-esterase family. TBL subfamily.</text>
</comment>
<feature type="region of interest" description="Disordered" evidence="7">
    <location>
        <begin position="456"/>
        <end position="515"/>
    </location>
</feature>
<evidence type="ECO:0000256" key="1">
    <source>
        <dbReference type="ARBA" id="ARBA00004167"/>
    </source>
</evidence>
<dbReference type="Pfam" id="PF00646">
    <property type="entry name" value="F-box"/>
    <property type="match status" value="1"/>
</dbReference>
<feature type="domain" description="F-box" evidence="8">
    <location>
        <begin position="17"/>
        <end position="51"/>
    </location>
</feature>
<comment type="caution">
    <text evidence="11">The sequence shown here is derived from an EMBL/GenBank/DDBJ whole genome shotgun (WGS) entry which is preliminary data.</text>
</comment>
<dbReference type="Gene3D" id="2.120.10.80">
    <property type="entry name" value="Kelch-type beta propeller"/>
    <property type="match status" value="1"/>
</dbReference>
<dbReference type="Pfam" id="PF14416">
    <property type="entry name" value="PMR5N"/>
    <property type="match status" value="1"/>
</dbReference>
<evidence type="ECO:0000259" key="8">
    <source>
        <dbReference type="Pfam" id="PF00646"/>
    </source>
</evidence>